<dbReference type="Pfam" id="PF13411">
    <property type="entry name" value="MerR_1"/>
    <property type="match status" value="1"/>
</dbReference>
<keyword evidence="3" id="KW-1185">Reference proteome</keyword>
<dbReference type="InterPro" id="IPR009061">
    <property type="entry name" value="DNA-bd_dom_put_sf"/>
</dbReference>
<feature type="domain" description="HTH merR-type" evidence="1">
    <location>
        <begin position="31"/>
        <end position="94"/>
    </location>
</feature>
<protein>
    <submittedName>
        <fullName evidence="2">DNA-binding transcriptional MerR regulator</fullName>
    </submittedName>
</protein>
<comment type="caution">
    <text evidence="2">The sequence shown here is derived from an EMBL/GenBank/DDBJ whole genome shotgun (WGS) entry which is preliminary data.</text>
</comment>
<dbReference type="InterPro" id="IPR000551">
    <property type="entry name" value="MerR-type_HTH_dom"/>
</dbReference>
<evidence type="ECO:0000259" key="1">
    <source>
        <dbReference type="Pfam" id="PF13411"/>
    </source>
</evidence>
<proteinExistence type="predicted"/>
<evidence type="ECO:0000313" key="3">
    <source>
        <dbReference type="Proteomes" id="UP001229346"/>
    </source>
</evidence>
<name>A0ABT9U690_PAEHA</name>
<evidence type="ECO:0000313" key="2">
    <source>
        <dbReference type="EMBL" id="MDQ0113769.1"/>
    </source>
</evidence>
<organism evidence="2 3">
    <name type="scientific">Paenibacillus harenae</name>
    <dbReference type="NCBI Taxonomy" id="306543"/>
    <lineage>
        <taxon>Bacteria</taxon>
        <taxon>Bacillati</taxon>
        <taxon>Bacillota</taxon>
        <taxon>Bacilli</taxon>
        <taxon>Bacillales</taxon>
        <taxon>Paenibacillaceae</taxon>
        <taxon>Paenibacillus</taxon>
    </lineage>
</organism>
<dbReference type="RefSeq" id="WP_307205366.1">
    <property type="nucleotide sequence ID" value="NZ_JAUSSU010000006.1"/>
</dbReference>
<dbReference type="EMBL" id="JAUSSU010000006">
    <property type="protein sequence ID" value="MDQ0113769.1"/>
    <property type="molecule type" value="Genomic_DNA"/>
</dbReference>
<dbReference type="Gene3D" id="1.10.1660.10">
    <property type="match status" value="1"/>
</dbReference>
<keyword evidence="2" id="KW-0238">DNA-binding</keyword>
<gene>
    <name evidence="2" type="ORF">J2T15_003212</name>
</gene>
<sequence>MKLICGKRIKYIDFDVTVARIVVTKGGVKIYTTGHLERLTGITERTISYYHSLGLLSLKKSKGKKMVTDEDLVSILKIFIMKITHKRLKDIQHMKLESLSLPELMKDLEHMNDSILSLLQGLERYSTEKDQHICFSLLQESDNFLQKYSR</sequence>
<dbReference type="Proteomes" id="UP001229346">
    <property type="component" value="Unassembled WGS sequence"/>
</dbReference>
<accession>A0ABT9U690</accession>
<dbReference type="GO" id="GO:0003677">
    <property type="term" value="F:DNA binding"/>
    <property type="evidence" value="ECO:0007669"/>
    <property type="project" value="UniProtKB-KW"/>
</dbReference>
<dbReference type="SUPFAM" id="SSF46955">
    <property type="entry name" value="Putative DNA-binding domain"/>
    <property type="match status" value="1"/>
</dbReference>
<reference evidence="2 3" key="1">
    <citation type="submission" date="2023-07" db="EMBL/GenBank/DDBJ databases">
        <title>Sorghum-associated microbial communities from plants grown in Nebraska, USA.</title>
        <authorList>
            <person name="Schachtman D."/>
        </authorList>
    </citation>
    <scope>NUCLEOTIDE SEQUENCE [LARGE SCALE GENOMIC DNA]</scope>
    <source>
        <strain evidence="2 3">CC482</strain>
    </source>
</reference>